<dbReference type="Pfam" id="PF08241">
    <property type="entry name" value="Methyltransf_11"/>
    <property type="match status" value="1"/>
</dbReference>
<proteinExistence type="predicted"/>
<dbReference type="GO" id="GO:0032259">
    <property type="term" value="P:methylation"/>
    <property type="evidence" value="ECO:0007669"/>
    <property type="project" value="UniProtKB-KW"/>
</dbReference>
<keyword evidence="2" id="KW-0808">Transferase</keyword>
<evidence type="ECO:0000259" key="1">
    <source>
        <dbReference type="Pfam" id="PF08241"/>
    </source>
</evidence>
<dbReference type="Proteomes" id="UP001589793">
    <property type="component" value="Unassembled WGS sequence"/>
</dbReference>
<gene>
    <name evidence="2" type="ORF">ACFFF6_15440</name>
</gene>
<reference evidence="2 3" key="1">
    <citation type="submission" date="2024-09" db="EMBL/GenBank/DDBJ databases">
        <authorList>
            <person name="Sun Q."/>
            <person name="Mori K."/>
        </authorList>
    </citation>
    <scope>NUCLEOTIDE SEQUENCE [LARGE SCALE GENOMIC DNA]</scope>
    <source>
        <strain evidence="2 3">CICC 10874</strain>
    </source>
</reference>
<feature type="domain" description="Methyltransferase type 11" evidence="1">
    <location>
        <begin position="52"/>
        <end position="135"/>
    </location>
</feature>
<dbReference type="EMBL" id="JBHLSV010000022">
    <property type="protein sequence ID" value="MFC0675358.1"/>
    <property type="molecule type" value="Genomic_DNA"/>
</dbReference>
<protein>
    <submittedName>
        <fullName evidence="2">Methyltransferase domain-containing protein</fullName>
    </submittedName>
</protein>
<dbReference type="InterPro" id="IPR052939">
    <property type="entry name" value="23S_rRNA_MeTrnsfrase_RlmA"/>
</dbReference>
<dbReference type="GO" id="GO:0008168">
    <property type="term" value="F:methyltransferase activity"/>
    <property type="evidence" value="ECO:0007669"/>
    <property type="project" value="UniProtKB-KW"/>
</dbReference>
<dbReference type="RefSeq" id="WP_376982327.1">
    <property type="nucleotide sequence ID" value="NZ_JBHLSV010000022.1"/>
</dbReference>
<sequence>MRDLEDLIEEAEAADVTGWGFGYLDGRATEERPPWGYAHLLAEHLAQVDSALDLDTGGGEVLSEAPVLPPHMVATEAWEPNAQRARELLGPRGVRIVPGTAELPDASFALVTSRHPVVPDFPEIHRLLRPGGAYLAQHVGPASCFELIEWFLGPQPEARKGRDPQAEAARAEAAGLVVDEIRTATCRIEYHDVGAIVWILRKCPWWVPGFTAGEHLPRLRELDARLRVGEPFVDASTRHLVRAHRPH</sequence>
<dbReference type="CDD" id="cd02440">
    <property type="entry name" value="AdoMet_MTases"/>
    <property type="match status" value="1"/>
</dbReference>
<organism evidence="2 3">
    <name type="scientific">Brachybacterium hainanense</name>
    <dbReference type="NCBI Taxonomy" id="1541174"/>
    <lineage>
        <taxon>Bacteria</taxon>
        <taxon>Bacillati</taxon>
        <taxon>Actinomycetota</taxon>
        <taxon>Actinomycetes</taxon>
        <taxon>Micrococcales</taxon>
        <taxon>Dermabacteraceae</taxon>
        <taxon>Brachybacterium</taxon>
    </lineage>
</organism>
<keyword evidence="2" id="KW-0489">Methyltransferase</keyword>
<keyword evidence="3" id="KW-1185">Reference proteome</keyword>
<dbReference type="PANTHER" id="PTHR43460:SF1">
    <property type="entry name" value="METHYLTRANSFERASE TYPE 11 DOMAIN-CONTAINING PROTEIN"/>
    <property type="match status" value="1"/>
</dbReference>
<evidence type="ECO:0000313" key="3">
    <source>
        <dbReference type="Proteomes" id="UP001589793"/>
    </source>
</evidence>
<dbReference type="Gene3D" id="3.40.50.150">
    <property type="entry name" value="Vaccinia Virus protein VP39"/>
    <property type="match status" value="1"/>
</dbReference>
<dbReference type="SUPFAM" id="SSF53335">
    <property type="entry name" value="S-adenosyl-L-methionine-dependent methyltransferases"/>
    <property type="match status" value="1"/>
</dbReference>
<dbReference type="InterPro" id="IPR029063">
    <property type="entry name" value="SAM-dependent_MTases_sf"/>
</dbReference>
<accession>A0ABV6RHI2</accession>
<comment type="caution">
    <text evidence="2">The sequence shown here is derived from an EMBL/GenBank/DDBJ whole genome shotgun (WGS) entry which is preliminary data.</text>
</comment>
<dbReference type="InterPro" id="IPR013216">
    <property type="entry name" value="Methyltransf_11"/>
</dbReference>
<dbReference type="PANTHER" id="PTHR43460">
    <property type="entry name" value="METHYLTRANSFERASE"/>
    <property type="match status" value="1"/>
</dbReference>
<name>A0ABV6RHI2_9MICO</name>
<evidence type="ECO:0000313" key="2">
    <source>
        <dbReference type="EMBL" id="MFC0675358.1"/>
    </source>
</evidence>